<evidence type="ECO:0000313" key="1">
    <source>
        <dbReference type="EMBL" id="MCJ8748221.1"/>
    </source>
</evidence>
<comment type="caution">
    <text evidence="1">The sequence shown here is derived from an EMBL/GenBank/DDBJ whole genome shotgun (WGS) entry which is preliminary data.</text>
</comment>
<organism evidence="1 2">
    <name type="scientific">Pangasius djambal</name>
    <dbReference type="NCBI Taxonomy" id="1691987"/>
    <lineage>
        <taxon>Eukaryota</taxon>
        <taxon>Metazoa</taxon>
        <taxon>Chordata</taxon>
        <taxon>Craniata</taxon>
        <taxon>Vertebrata</taxon>
        <taxon>Euteleostomi</taxon>
        <taxon>Actinopterygii</taxon>
        <taxon>Neopterygii</taxon>
        <taxon>Teleostei</taxon>
        <taxon>Ostariophysi</taxon>
        <taxon>Siluriformes</taxon>
        <taxon>Pangasiidae</taxon>
        <taxon>Pangasius</taxon>
    </lineage>
</organism>
<reference evidence="1" key="1">
    <citation type="submission" date="2020-02" db="EMBL/GenBank/DDBJ databases">
        <title>Genome sequencing of the panga catfish, Pangasius djambal.</title>
        <authorList>
            <person name="Wen M."/>
            <person name="Zahm M."/>
            <person name="Roques C."/>
            <person name="Cabau C."/>
            <person name="Klopp C."/>
            <person name="Donnadieu C."/>
            <person name="Jouanno E."/>
            <person name="Avarre J.-C."/>
            <person name="Campet M."/>
            <person name="Ha T."/>
            <person name="Dugue R."/>
            <person name="Lampietro C."/>
            <person name="Louis A."/>
            <person name="Herpin A."/>
            <person name="Echchiki A."/>
            <person name="Berthelot C."/>
            <person name="Parey E."/>
            <person name="Roest-Crollius H."/>
            <person name="Braasch I."/>
            <person name="Postlethwait J.H."/>
            <person name="Bobe J."/>
            <person name="Montfort J."/>
            <person name="Bouchez O."/>
            <person name="Begum T."/>
            <person name="Schartl M."/>
            <person name="Gustiano R."/>
            <person name="Guiguen Y."/>
        </authorList>
    </citation>
    <scope>NUCLEOTIDE SEQUENCE</scope>
    <source>
        <strain evidence="1">Pdj_M5554</strain>
    </source>
</reference>
<keyword evidence="2" id="KW-1185">Reference proteome</keyword>
<protein>
    <submittedName>
        <fullName evidence="1">Uncharacterized protein</fullName>
    </submittedName>
</protein>
<accession>A0ACC5ZJJ7</accession>
<gene>
    <name evidence="1" type="ORF">PDJAM_G00162280</name>
</gene>
<evidence type="ECO:0000313" key="2">
    <source>
        <dbReference type="Proteomes" id="UP000830395"/>
    </source>
</evidence>
<sequence>MTYTIFIETMFLNETKEAAMTILDISMLTGFFLLLLFFFQLMGKDKYVHRFELSDRGSVIIYLKKVSNKFKERIAFRVHMMLNVGVPQPAAATVYEYYSKENQCVKFYDPHMEQSSGSIRILCPKEVCSCAEVYKATLELVTRSGSTDIYTFTIIRVIKEGTDKNVLDHVREFYAHIACRNKFGLEEGKNYLIMGPEPKLIKEEYLYMLGTSTWLEYWPTQQESQENKDNNKERHIGLSGVANLLEEYGCTT</sequence>
<name>A0ACC5ZJJ7_9TELE</name>
<dbReference type="Proteomes" id="UP000830395">
    <property type="component" value="Chromosome 26"/>
</dbReference>
<proteinExistence type="predicted"/>
<dbReference type="EMBL" id="CM041000">
    <property type="protein sequence ID" value="MCJ8748221.1"/>
    <property type="molecule type" value="Genomic_DNA"/>
</dbReference>